<name>A0ABY4YNC2_9MICO</name>
<evidence type="ECO:0000313" key="2">
    <source>
        <dbReference type="Proteomes" id="UP001056535"/>
    </source>
</evidence>
<organism evidence="1 2">
    <name type="scientific">Ornithinimicrobium cryptoxanthini</name>
    <dbReference type="NCBI Taxonomy" id="2934161"/>
    <lineage>
        <taxon>Bacteria</taxon>
        <taxon>Bacillati</taxon>
        <taxon>Actinomycetota</taxon>
        <taxon>Actinomycetes</taxon>
        <taxon>Micrococcales</taxon>
        <taxon>Ornithinimicrobiaceae</taxon>
        <taxon>Ornithinimicrobium</taxon>
    </lineage>
</organism>
<keyword evidence="2" id="KW-1185">Reference proteome</keyword>
<accession>A0ABY4YNC2</accession>
<gene>
    <name evidence="1" type="ORF">NF557_08175</name>
</gene>
<dbReference type="PROSITE" id="PS51257">
    <property type="entry name" value="PROKAR_LIPOPROTEIN"/>
    <property type="match status" value="1"/>
</dbReference>
<protein>
    <submittedName>
        <fullName evidence="1">Uncharacterized protein</fullName>
    </submittedName>
</protein>
<evidence type="ECO:0000313" key="1">
    <source>
        <dbReference type="EMBL" id="USQ77853.1"/>
    </source>
</evidence>
<sequence>MAELIIRVPSVALPASVVLSACGGAGSPDLAGRSFVTETASGVMEQDEWLSTFLNRSPQCPWTARISLSGTTPRA</sequence>
<dbReference type="EMBL" id="CP099490">
    <property type="protein sequence ID" value="USQ77853.1"/>
    <property type="molecule type" value="Genomic_DNA"/>
</dbReference>
<dbReference type="RefSeq" id="WP_252623588.1">
    <property type="nucleotide sequence ID" value="NZ_CP099490.1"/>
</dbReference>
<proteinExistence type="predicted"/>
<reference evidence="1" key="1">
    <citation type="submission" date="2022-06" db="EMBL/GenBank/DDBJ databases">
        <title>Ornithinimicrobium JY.X270.</title>
        <authorList>
            <person name="Huang Y."/>
        </authorList>
    </citation>
    <scope>NUCLEOTIDE SEQUENCE</scope>
    <source>
        <strain evidence="1">JY.X270</strain>
    </source>
</reference>
<dbReference type="Proteomes" id="UP001056535">
    <property type="component" value="Chromosome"/>
</dbReference>